<feature type="region of interest" description="Disordered" evidence="1">
    <location>
        <begin position="646"/>
        <end position="687"/>
    </location>
</feature>
<dbReference type="EMBL" id="CAUYUJ010015226">
    <property type="protein sequence ID" value="CAK0851311.1"/>
    <property type="molecule type" value="Genomic_DNA"/>
</dbReference>
<name>A0ABN9U1D1_9DINO</name>
<feature type="region of interest" description="Disordered" evidence="1">
    <location>
        <begin position="1167"/>
        <end position="1189"/>
    </location>
</feature>
<accession>A0ABN9U1D1</accession>
<protein>
    <submittedName>
        <fullName evidence="2">Uncharacterized protein</fullName>
    </submittedName>
</protein>
<organism evidence="2 3">
    <name type="scientific">Prorocentrum cordatum</name>
    <dbReference type="NCBI Taxonomy" id="2364126"/>
    <lineage>
        <taxon>Eukaryota</taxon>
        <taxon>Sar</taxon>
        <taxon>Alveolata</taxon>
        <taxon>Dinophyceae</taxon>
        <taxon>Prorocentrales</taxon>
        <taxon>Prorocentraceae</taxon>
        <taxon>Prorocentrum</taxon>
    </lineage>
</organism>
<gene>
    <name evidence="2" type="ORF">PCOR1329_LOCUS43476</name>
</gene>
<comment type="caution">
    <text evidence="2">The sequence shown here is derived from an EMBL/GenBank/DDBJ whole genome shotgun (WGS) entry which is preliminary data.</text>
</comment>
<feature type="compositionally biased region" description="Basic and acidic residues" evidence="1">
    <location>
        <begin position="590"/>
        <end position="612"/>
    </location>
</feature>
<feature type="region of interest" description="Disordered" evidence="1">
    <location>
        <begin position="1231"/>
        <end position="1257"/>
    </location>
</feature>
<sequence length="1342" mass="144257">MVTHEHMRTMRATGMGWITHHLDFVHKSGVSSNSKVTRCHRRLTDALHALRRQDLLNMPSFAAIEVLVRYMVQIEMAAGAGAATGVNAAVGGASMALNDLGGCAAPRISPSALQRIHQQVDAFGDPLALDGDEAPCAVVKSEDDYGGRPTPVRPHEPHLLKVFDSGVRALSIRSLVPDSTPPLINEPALHIFRSQAVLDRMIQGGELPPLIYIGLVGVWARCRGRAGIFFAGKKDGSLRVVVDGREPSATRRRPPRTELGSAAALSGLCLDSDRPGGRAARAWRARGLIARRQLRGLAPFIGRRGAGGYPAGVREARPLLPRVCCAAQDFVCCGVQFDFVAGRAAPQQGRGWRLRRATTALLDRRGRTPGAMGVLLGHVARRFMPLTPALSVLSSLVCSAGDCCWFDAEQLRELNLVKALIPLAGVDLRAPWHPWAYYSDASTRGNALAAFRFDTELRDIGARRERWRFRVADRCADDPGDPPGSEVATLAAYHVSRDADDVFAGKGRPRVVHGAFLFPAPIRVLEGQTTLLGLRRATRSAAAHGCRALSIGDNFSSMMSFETGRCANPVLRQLAHPSATRQIATGAQFYRRESENKRAPADYDSRAADRFELAPGQTQRGSARDLRSEPASLAGHLAAGPVAAGPAGAAALPAPPPPAPPGLAGLAAPAGAGPHRPGAQPPRRRQSRHALELYAHCARLAAACLHEGLLRWVPVDISRGAWRDLTGKDVIRVIRSLVVRREVRRVHLGAPRAPFSQVTAFLERNRHYFVNMHYCHYNCCHLKPTTLVTDLKPLEALSARCSRDHVHGVLTGKGRLDPGNASVWKTSLAGGARLAAAVGCDAPARTPDPVGPPAGHREWQPGQLDWGSSVAQSQAAARCRRLRLGRAARGSAAEQLAAQAAPRCHRSGASEKLTTAAQRGQLMVDYLQSIILAGGGIFAARTARHGFALEEKINLWDSGEFPQAWLTPMGFSKAAFGEQRGPCPWAAALLTTFASGSRGPAWRRPPTGTSGSELLSIKACDVNCLRHSVSTTPMPAPPPDCSPPATIKRWAARMLRDLERATPAIRPLFPFAAREFELAFGRAADSAGLQRLRLRPRSLRHGGASVDFALNCRSLAEVQRRGRWTCAASVRRCEMAGRLTRQPQHPVQLPRYGFASPTLVPQRPVQPVPPPGGGDATRKALLGDSPARPGGAVTSWALEERLKAEQARAQQVAWAESMRAQYLGIPAAAAPDRTATPVQTPEKATPQKSSPKKQEASTAFDRLLLLSKLGAAWDQHQAGKQAAGAGGGACRAPPPPGRSASTEEGTWWSAREDAFSTPTKKEPRQSARAGRARGRHSRSGRV</sequence>
<feature type="compositionally biased region" description="Basic residues" evidence="1">
    <location>
        <begin position="1330"/>
        <end position="1342"/>
    </location>
</feature>
<evidence type="ECO:0000313" key="2">
    <source>
        <dbReference type="EMBL" id="CAK0851311.1"/>
    </source>
</evidence>
<feature type="compositionally biased region" description="Low complexity" evidence="1">
    <location>
        <begin position="662"/>
        <end position="678"/>
    </location>
</feature>
<evidence type="ECO:0000256" key="1">
    <source>
        <dbReference type="SAM" id="MobiDB-lite"/>
    </source>
</evidence>
<reference evidence="2" key="1">
    <citation type="submission" date="2023-10" db="EMBL/GenBank/DDBJ databases">
        <authorList>
            <person name="Chen Y."/>
            <person name="Shah S."/>
            <person name="Dougan E. K."/>
            <person name="Thang M."/>
            <person name="Chan C."/>
        </authorList>
    </citation>
    <scope>NUCLEOTIDE SEQUENCE [LARGE SCALE GENOMIC DNA]</scope>
</reference>
<feature type="region of interest" description="Disordered" evidence="1">
    <location>
        <begin position="1277"/>
        <end position="1342"/>
    </location>
</feature>
<proteinExistence type="predicted"/>
<feature type="compositionally biased region" description="Basic and acidic residues" evidence="1">
    <location>
        <begin position="1310"/>
        <end position="1325"/>
    </location>
</feature>
<evidence type="ECO:0000313" key="3">
    <source>
        <dbReference type="Proteomes" id="UP001189429"/>
    </source>
</evidence>
<feature type="region of interest" description="Disordered" evidence="1">
    <location>
        <begin position="587"/>
        <end position="628"/>
    </location>
</feature>
<dbReference type="Proteomes" id="UP001189429">
    <property type="component" value="Unassembled WGS sequence"/>
</dbReference>
<keyword evidence="3" id="KW-1185">Reference proteome</keyword>